<protein>
    <submittedName>
        <fullName evidence="1">PTS glucose transporter subunit IIA</fullName>
    </submittedName>
</protein>
<organism evidence="1 2">
    <name type="scientific">Miniphocaeibacter halophilus</name>
    <dbReference type="NCBI Taxonomy" id="2931922"/>
    <lineage>
        <taxon>Bacteria</taxon>
        <taxon>Bacillati</taxon>
        <taxon>Bacillota</taxon>
        <taxon>Tissierellia</taxon>
        <taxon>Tissierellales</taxon>
        <taxon>Peptoniphilaceae</taxon>
        <taxon>Miniphocaeibacter</taxon>
    </lineage>
</organism>
<keyword evidence="1" id="KW-0762">Sugar transport</keyword>
<keyword evidence="2" id="KW-1185">Reference proteome</keyword>
<dbReference type="EMBL" id="CP066744">
    <property type="protein sequence ID" value="QQK08732.1"/>
    <property type="molecule type" value="Genomic_DNA"/>
</dbReference>
<reference evidence="1 2" key="1">
    <citation type="journal article" date="2022" name="Int. J. Syst. Evol. Microbiol.">
        <title>Miniphocaeibacter halophilus sp. nov., an ammonium-tolerant acetate-producing bacterium isolated from a biogas system.</title>
        <authorList>
            <person name="Schnurer A."/>
            <person name="Singh A."/>
            <person name="Bi S."/>
            <person name="Qiao W."/>
            <person name="Westerholm M."/>
        </authorList>
    </citation>
    <scope>NUCLEOTIDE SEQUENCE [LARGE SCALE GENOMIC DNA]</scope>
    <source>
        <strain evidence="1 2">AMB_01</strain>
    </source>
</reference>
<evidence type="ECO:0000313" key="1">
    <source>
        <dbReference type="EMBL" id="QQK08732.1"/>
    </source>
</evidence>
<sequence length="638" mass="69234">MKDYSELAKFIIENVGGKDNISTVSHCITRLRFKLKDESKANTDALSNKEGIVKVMQSGGQYQVVIGNEVADVYKEVNKIGGFSDDDQGQDDNSKGPFAKLIDIISGVIAPTLGVLAATGLLKGLLTLALFFELLSDKSGTYLILYSIADSVFYFLPAFLGYLSFKKFGGNPLIGLTIGLIFCYPNIVGMDPSNLAESSPLLTLFKGTFFESNVYHRFLGIPVIMMGYTSSVVPIIVTSYFGAKLENFFQKTIPAVLKMFLVPLLTLIIIVPLAFLLIGPITTWLAQLIGAAIGFVYNLSPVIAGILIGGLWQVLVIFGLHWSIVPIALYNLTAQGFDQFMSPYFAGTFAQIAVVLAIVLKTKDKKLKQLGVPAFVTGIFGITEPAIYGITLPKKKPFIISCIGAAVGGGIIGFFRVTSYTFGAIGIFGFTTYINTNTGDMISVLHAAIGVVVAMVVSFVLTFITYKDDEEEIEGKDGVIKKDNNLVEDIKLYSPLNGEVIAIENVADEAFSSKALGNGVAVIPTEGKLYAPCDGTIATLFPTGHALGILSDDGAEVLIHIGMDTVQLEGKYFTIRTKNEKYVKKGELLIEFDIEKIKEAGFDITTPIVVTNSADYLDVVQMKDRYVEHGEEIIKIIR</sequence>
<accession>A0AC61MT94</accession>
<proteinExistence type="predicted"/>
<evidence type="ECO:0000313" key="2">
    <source>
        <dbReference type="Proteomes" id="UP000595814"/>
    </source>
</evidence>
<dbReference type="Proteomes" id="UP000595814">
    <property type="component" value="Chromosome"/>
</dbReference>
<keyword evidence="1" id="KW-0813">Transport</keyword>
<name>A0AC61MT94_9FIRM</name>
<gene>
    <name evidence="1" type="ORF">JFY71_04110</name>
</gene>